<dbReference type="SUPFAM" id="SSF49363">
    <property type="entry name" value="Purple acid phosphatase, N-terminal domain"/>
    <property type="match status" value="1"/>
</dbReference>
<protein>
    <recommendedName>
        <fullName evidence="2">Purple acid phosphatase</fullName>
        <ecNumber evidence="2">3.1.3.2</ecNumber>
    </recommendedName>
</protein>
<dbReference type="InterPro" id="IPR029052">
    <property type="entry name" value="Metallo-depent_PP-like"/>
</dbReference>
<dbReference type="WBParaSite" id="jg676">
    <property type="protein sequence ID" value="jg676"/>
    <property type="gene ID" value="jg676"/>
</dbReference>
<evidence type="ECO:0000256" key="1">
    <source>
        <dbReference type="ARBA" id="ARBA00022729"/>
    </source>
</evidence>
<dbReference type="SUPFAM" id="SSF56300">
    <property type="entry name" value="Metallo-dependent phosphatases"/>
    <property type="match status" value="1"/>
</dbReference>
<dbReference type="Pfam" id="PF16656">
    <property type="entry name" value="Pur_ac_phosph_N"/>
    <property type="match status" value="1"/>
</dbReference>
<evidence type="ECO:0000256" key="2">
    <source>
        <dbReference type="RuleBase" id="RU361203"/>
    </source>
</evidence>
<feature type="signal peptide" evidence="2">
    <location>
        <begin position="1"/>
        <end position="17"/>
    </location>
</feature>
<organism evidence="5 6">
    <name type="scientific">Ditylenchus dipsaci</name>
    <dbReference type="NCBI Taxonomy" id="166011"/>
    <lineage>
        <taxon>Eukaryota</taxon>
        <taxon>Metazoa</taxon>
        <taxon>Ecdysozoa</taxon>
        <taxon>Nematoda</taxon>
        <taxon>Chromadorea</taxon>
        <taxon>Rhabditida</taxon>
        <taxon>Tylenchina</taxon>
        <taxon>Tylenchomorpha</taxon>
        <taxon>Sphaerularioidea</taxon>
        <taxon>Anguinidae</taxon>
        <taxon>Anguininae</taxon>
        <taxon>Ditylenchus</taxon>
    </lineage>
</organism>
<comment type="catalytic activity">
    <reaction evidence="2">
        <text>a phosphate monoester + H2O = an alcohol + phosphate</text>
        <dbReference type="Rhea" id="RHEA:15017"/>
        <dbReference type="ChEBI" id="CHEBI:15377"/>
        <dbReference type="ChEBI" id="CHEBI:30879"/>
        <dbReference type="ChEBI" id="CHEBI:43474"/>
        <dbReference type="ChEBI" id="CHEBI:67140"/>
        <dbReference type="EC" id="3.1.3.2"/>
    </reaction>
</comment>
<evidence type="ECO:0000313" key="5">
    <source>
        <dbReference type="Proteomes" id="UP000887574"/>
    </source>
</evidence>
<dbReference type="PANTHER" id="PTHR45867:SF3">
    <property type="entry name" value="ACID PHOSPHATASE TYPE 7"/>
    <property type="match status" value="1"/>
</dbReference>
<dbReference type="PANTHER" id="PTHR45867">
    <property type="entry name" value="PURPLE ACID PHOSPHATASE"/>
    <property type="match status" value="1"/>
</dbReference>
<evidence type="ECO:0000259" key="3">
    <source>
        <dbReference type="Pfam" id="PF00149"/>
    </source>
</evidence>
<dbReference type="AlphaFoldDB" id="A0A915ELW7"/>
<dbReference type="InterPro" id="IPR003961">
    <property type="entry name" value="FN3_dom"/>
</dbReference>
<dbReference type="InterPro" id="IPR004843">
    <property type="entry name" value="Calcineurin-like_PHP"/>
</dbReference>
<feature type="chain" id="PRO_5038168604" description="Purple acid phosphatase" evidence="2">
    <location>
        <begin position="18"/>
        <end position="306"/>
    </location>
</feature>
<evidence type="ECO:0000259" key="4">
    <source>
        <dbReference type="Pfam" id="PF16656"/>
    </source>
</evidence>
<dbReference type="SUPFAM" id="SSF53098">
    <property type="entry name" value="Ribonuclease H-like"/>
    <property type="match status" value="1"/>
</dbReference>
<dbReference type="CDD" id="cd00063">
    <property type="entry name" value="FN3"/>
    <property type="match status" value="1"/>
</dbReference>
<dbReference type="InterPro" id="IPR015914">
    <property type="entry name" value="PAPs_N"/>
</dbReference>
<comment type="similarity">
    <text evidence="2">Belongs to the metallophosphoesterase superfamily. Purple acid phosphatase family.</text>
</comment>
<keyword evidence="5" id="KW-1185">Reference proteome</keyword>
<feature type="domain" description="Purple acid phosphatase N-terminal" evidence="4">
    <location>
        <begin position="27"/>
        <end position="117"/>
    </location>
</feature>
<dbReference type="Proteomes" id="UP000887574">
    <property type="component" value="Unplaced"/>
</dbReference>
<evidence type="ECO:0000313" key="6">
    <source>
        <dbReference type="WBParaSite" id="jg676"/>
    </source>
</evidence>
<keyword evidence="1 2" id="KW-0732">Signal</keyword>
<dbReference type="GO" id="GO:0046872">
    <property type="term" value="F:metal ion binding"/>
    <property type="evidence" value="ECO:0007669"/>
    <property type="project" value="InterPro"/>
</dbReference>
<sequence length="306" mass="34560">MGIISLISGLLLLCTLSQSILRHNHTPEQIHLAPGSEPDSMTVSWVTYLKASQSLAKFRLADGVGRYVTTVGKQKNFSYDKNRFYTHYVTLRKLAPNTLYSYKVGSEDGWSEVYTFKSLPRPGSVDSFKVCIFGDLAAGKRGIITPFLIQAARTRQFDLIIHAGDIAYNFYSGKTGNFFLNDLQEVFAQIPYIIAIGNHEREKDHAFHNVKHRFKMPNSMDGSNQFYSVDIGPVHFVAASTELYQYKENAAQANQQYKWLSNDLKGFQQSYDAENADPQLKKLAQNILAIPASSSRVERLFSKICF</sequence>
<feature type="domain" description="Calcineurin-like phosphoesterase" evidence="3">
    <location>
        <begin position="129"/>
        <end position="262"/>
    </location>
</feature>
<proteinExistence type="inferred from homology"/>
<dbReference type="Pfam" id="PF00149">
    <property type="entry name" value="Metallophos"/>
    <property type="match status" value="1"/>
</dbReference>
<dbReference type="GO" id="GO:0003993">
    <property type="term" value="F:acid phosphatase activity"/>
    <property type="evidence" value="ECO:0007669"/>
    <property type="project" value="UniProtKB-EC"/>
</dbReference>
<dbReference type="InterPro" id="IPR008963">
    <property type="entry name" value="Purple_acid_Pase-like_N"/>
</dbReference>
<dbReference type="EC" id="3.1.3.2" evidence="2"/>
<name>A0A915ELW7_9BILA</name>
<dbReference type="InterPro" id="IPR012337">
    <property type="entry name" value="RNaseH-like_sf"/>
</dbReference>
<dbReference type="Gene3D" id="3.60.21.10">
    <property type="match status" value="1"/>
</dbReference>
<reference evidence="6" key="1">
    <citation type="submission" date="2022-11" db="UniProtKB">
        <authorList>
            <consortium name="WormBaseParasite"/>
        </authorList>
    </citation>
    <scope>IDENTIFICATION</scope>
</reference>
<keyword evidence="2" id="KW-0378">Hydrolase</keyword>
<accession>A0A915ELW7</accession>
<dbReference type="Gene3D" id="2.60.40.380">
    <property type="entry name" value="Purple acid phosphatase-like, N-terminal"/>
    <property type="match status" value="1"/>
</dbReference>